<sequence length="328" mass="35838">MVELHLHLDGSLSPRVVWKLAELQGISLPANNLQELAKALIAPPDCRSLNEYLLCFELPKLVLQSAEALQLAVEELIGSLAREGILYAEIRFAPQLHTVRGLTQEDAVRAALCGQEAGLKKNAKISSQLILCCMRGGGDEENEETLRITEKYLGHGVCAADLAGAEALYPTVRYRKLFAGAAAQGIPFTIHAGEAGGPQEILEAVSIGAKRIGHGVRAAEDPAVIELLLERKIPLELCYSSNLQTKAVRTPSDFPLRGYLQKGLCVTVNSDNRTVSGTTLNREYSLLRELGLTASEENHLLFYAAEAAFLPEREKAELMRRIREKCLS</sequence>
<dbReference type="NCBIfam" id="TIGR01430">
    <property type="entry name" value="aden_deam"/>
    <property type="match status" value="1"/>
</dbReference>
<dbReference type="EC" id="3.5.4.4" evidence="3"/>
<dbReference type="InterPro" id="IPR006330">
    <property type="entry name" value="Ado/ade_deaminase"/>
</dbReference>
<dbReference type="GO" id="GO:0016787">
    <property type="term" value="F:hydrolase activity"/>
    <property type="evidence" value="ECO:0007669"/>
    <property type="project" value="UniProtKB-KW"/>
</dbReference>
<dbReference type="Pfam" id="PF00962">
    <property type="entry name" value="A_deaminase"/>
    <property type="match status" value="1"/>
</dbReference>
<evidence type="ECO:0000256" key="3">
    <source>
        <dbReference type="ARBA" id="ARBA00012784"/>
    </source>
</evidence>
<dbReference type="InterPro" id="IPR001365">
    <property type="entry name" value="A_deaminase_dom"/>
</dbReference>
<evidence type="ECO:0000313" key="9">
    <source>
        <dbReference type="Proteomes" id="UP001524473"/>
    </source>
</evidence>
<evidence type="ECO:0000313" key="8">
    <source>
        <dbReference type="EMBL" id="MCQ4838588.1"/>
    </source>
</evidence>
<accession>A0ABT1RVE7</accession>
<dbReference type="Gene3D" id="3.20.20.140">
    <property type="entry name" value="Metal-dependent hydrolases"/>
    <property type="match status" value="1"/>
</dbReference>
<keyword evidence="6" id="KW-0862">Zinc</keyword>
<gene>
    <name evidence="8" type="primary">add</name>
    <name evidence="8" type="ORF">NE695_01515</name>
</gene>
<evidence type="ECO:0000256" key="2">
    <source>
        <dbReference type="ARBA" id="ARBA00006676"/>
    </source>
</evidence>
<evidence type="ECO:0000256" key="5">
    <source>
        <dbReference type="ARBA" id="ARBA00022801"/>
    </source>
</evidence>
<keyword evidence="9" id="KW-1185">Reference proteome</keyword>
<organism evidence="8 9">
    <name type="scientific">Neglectibacter timonensis</name>
    <dbReference type="NCBI Taxonomy" id="1776382"/>
    <lineage>
        <taxon>Bacteria</taxon>
        <taxon>Bacillati</taxon>
        <taxon>Bacillota</taxon>
        <taxon>Clostridia</taxon>
        <taxon>Eubacteriales</taxon>
        <taxon>Oscillospiraceae</taxon>
        <taxon>Neglectibacter</taxon>
    </lineage>
</organism>
<comment type="similarity">
    <text evidence="2">Belongs to the metallo-dependent hydrolases superfamily. Adenosine and AMP deaminases family.</text>
</comment>
<dbReference type="PANTHER" id="PTHR11409">
    <property type="entry name" value="ADENOSINE DEAMINASE"/>
    <property type="match status" value="1"/>
</dbReference>
<comment type="caution">
    <text evidence="8">The sequence shown here is derived from an EMBL/GenBank/DDBJ whole genome shotgun (WGS) entry which is preliminary data.</text>
</comment>
<evidence type="ECO:0000259" key="7">
    <source>
        <dbReference type="Pfam" id="PF00962"/>
    </source>
</evidence>
<evidence type="ECO:0000256" key="6">
    <source>
        <dbReference type="ARBA" id="ARBA00022833"/>
    </source>
</evidence>
<evidence type="ECO:0000256" key="4">
    <source>
        <dbReference type="ARBA" id="ARBA00022723"/>
    </source>
</evidence>
<dbReference type="RefSeq" id="WP_066865351.1">
    <property type="nucleotide sequence ID" value="NZ_CABKVV010000014.1"/>
</dbReference>
<name>A0ABT1RVE7_9FIRM</name>
<keyword evidence="4" id="KW-0479">Metal-binding</keyword>
<proteinExistence type="inferred from homology"/>
<protein>
    <recommendedName>
        <fullName evidence="3">adenosine deaminase</fullName>
        <ecNumber evidence="3">3.5.4.4</ecNumber>
    </recommendedName>
</protein>
<dbReference type="EMBL" id="JANFZH010000002">
    <property type="protein sequence ID" value="MCQ4838588.1"/>
    <property type="molecule type" value="Genomic_DNA"/>
</dbReference>
<dbReference type="InterPro" id="IPR032466">
    <property type="entry name" value="Metal_Hydrolase"/>
</dbReference>
<reference evidence="8 9" key="1">
    <citation type="submission" date="2022-06" db="EMBL/GenBank/DDBJ databases">
        <title>Isolation of gut microbiota from human fecal samples.</title>
        <authorList>
            <person name="Pamer E.G."/>
            <person name="Barat B."/>
            <person name="Waligurski E."/>
            <person name="Medina S."/>
            <person name="Paddock L."/>
            <person name="Mostad J."/>
        </authorList>
    </citation>
    <scope>NUCLEOTIDE SEQUENCE [LARGE SCALE GENOMIC DNA]</scope>
    <source>
        <strain evidence="8 9">DFI.9.73</strain>
    </source>
</reference>
<dbReference type="GeneID" id="90532907"/>
<keyword evidence="5 8" id="KW-0378">Hydrolase</keyword>
<dbReference type="PANTHER" id="PTHR11409:SF43">
    <property type="entry name" value="ADENOSINE DEAMINASE"/>
    <property type="match status" value="1"/>
</dbReference>
<comment type="cofactor">
    <cofactor evidence="1">
        <name>Zn(2+)</name>
        <dbReference type="ChEBI" id="CHEBI:29105"/>
    </cofactor>
</comment>
<dbReference type="Proteomes" id="UP001524473">
    <property type="component" value="Unassembled WGS sequence"/>
</dbReference>
<evidence type="ECO:0000256" key="1">
    <source>
        <dbReference type="ARBA" id="ARBA00001947"/>
    </source>
</evidence>
<dbReference type="SUPFAM" id="SSF51556">
    <property type="entry name" value="Metallo-dependent hydrolases"/>
    <property type="match status" value="1"/>
</dbReference>
<feature type="domain" description="Adenosine deaminase" evidence="7">
    <location>
        <begin position="2"/>
        <end position="324"/>
    </location>
</feature>